<evidence type="ECO:0000313" key="2">
    <source>
        <dbReference type="EMBL" id="SOD64293.1"/>
    </source>
</evidence>
<gene>
    <name evidence="2" type="ORF">SAMN06297387_11617</name>
</gene>
<reference evidence="2 3" key="1">
    <citation type="submission" date="2017-09" db="EMBL/GenBank/DDBJ databases">
        <authorList>
            <person name="Ehlers B."/>
            <person name="Leendertz F.H."/>
        </authorList>
    </citation>
    <scope>NUCLEOTIDE SEQUENCE [LARGE SCALE GENOMIC DNA]</scope>
    <source>
        <strain evidence="2 3">CGMCC 4.7095</strain>
    </source>
</reference>
<protein>
    <submittedName>
        <fullName evidence="2">Uncharacterized protein</fullName>
    </submittedName>
</protein>
<name>A0A286E085_9ACTN</name>
<evidence type="ECO:0000313" key="3">
    <source>
        <dbReference type="Proteomes" id="UP000219072"/>
    </source>
</evidence>
<accession>A0A286E085</accession>
<proteinExistence type="predicted"/>
<sequence>MAEAWKPDLTASFGRRLGRSAGELGLSNPNEGETACPDLWLLDNDDVAVIGHDVTESYAGRLPRDVSLAPGERLVVIPGRILASAKPHIPDAPPGGASPDPAPDA</sequence>
<dbReference type="RefSeq" id="WP_097232737.1">
    <property type="nucleotide sequence ID" value="NZ_OCNE01000016.1"/>
</dbReference>
<dbReference type="EMBL" id="OCNE01000016">
    <property type="protein sequence ID" value="SOD64293.1"/>
    <property type="molecule type" value="Genomic_DNA"/>
</dbReference>
<organism evidence="2 3">
    <name type="scientific">Streptomyces zhaozhouensis</name>
    <dbReference type="NCBI Taxonomy" id="1300267"/>
    <lineage>
        <taxon>Bacteria</taxon>
        <taxon>Bacillati</taxon>
        <taxon>Actinomycetota</taxon>
        <taxon>Actinomycetes</taxon>
        <taxon>Kitasatosporales</taxon>
        <taxon>Streptomycetaceae</taxon>
        <taxon>Streptomyces</taxon>
    </lineage>
</organism>
<dbReference type="Proteomes" id="UP000219072">
    <property type="component" value="Unassembled WGS sequence"/>
</dbReference>
<keyword evidence="3" id="KW-1185">Reference proteome</keyword>
<feature type="region of interest" description="Disordered" evidence="1">
    <location>
        <begin position="85"/>
        <end position="105"/>
    </location>
</feature>
<evidence type="ECO:0000256" key="1">
    <source>
        <dbReference type="SAM" id="MobiDB-lite"/>
    </source>
</evidence>
<dbReference type="AlphaFoldDB" id="A0A286E085"/>
<dbReference type="OrthoDB" id="198436at2"/>